<keyword evidence="8" id="KW-0131">Cell cycle</keyword>
<feature type="region of interest" description="Disordered" evidence="10">
    <location>
        <begin position="1"/>
        <end position="35"/>
    </location>
</feature>
<feature type="region of interest" description="Disordered" evidence="10">
    <location>
        <begin position="426"/>
        <end position="451"/>
    </location>
</feature>
<evidence type="ECO:0000256" key="8">
    <source>
        <dbReference type="ARBA" id="ARBA00023306"/>
    </source>
</evidence>
<evidence type="ECO:0000313" key="11">
    <source>
        <dbReference type="EMBL" id="POR32216.1"/>
    </source>
</evidence>
<keyword evidence="7" id="KW-0175">Coiled coil</keyword>
<dbReference type="PANTHER" id="PTHR14527:SF2">
    <property type="entry name" value="PROTEIN MIS12 HOMOLOG"/>
    <property type="match status" value="1"/>
</dbReference>
<keyword evidence="12" id="KW-1185">Reference proteome</keyword>
<evidence type="ECO:0000256" key="7">
    <source>
        <dbReference type="ARBA" id="ARBA00023054"/>
    </source>
</evidence>
<comment type="similarity">
    <text evidence="2">Belongs to the mis12 family.</text>
</comment>
<dbReference type="AlphaFoldDB" id="A0A2S4KPU3"/>
<protein>
    <submittedName>
        <fullName evidence="11">Kinetochore-associated protein MTW1</fullName>
    </submittedName>
</protein>
<dbReference type="GO" id="GO:0005634">
    <property type="term" value="C:nucleus"/>
    <property type="evidence" value="ECO:0007669"/>
    <property type="project" value="InterPro"/>
</dbReference>
<dbReference type="GO" id="GO:0051301">
    <property type="term" value="P:cell division"/>
    <property type="evidence" value="ECO:0007669"/>
    <property type="project" value="UniProtKB-KW"/>
</dbReference>
<dbReference type="EMBL" id="PKSG01000888">
    <property type="protein sequence ID" value="POR32216.1"/>
    <property type="molecule type" value="Genomic_DNA"/>
</dbReference>
<dbReference type="PANTHER" id="PTHR14527">
    <property type="entry name" value="PROTEIN MIS12 HOMOLOG"/>
    <property type="match status" value="1"/>
</dbReference>
<evidence type="ECO:0000256" key="5">
    <source>
        <dbReference type="ARBA" id="ARBA00022776"/>
    </source>
</evidence>
<comment type="caution">
    <text evidence="11">The sequence shown here is derived from an EMBL/GenBank/DDBJ whole genome shotgun (WGS) entry which is preliminary data.</text>
</comment>
<dbReference type="Proteomes" id="UP000237481">
    <property type="component" value="Unassembled WGS sequence"/>
</dbReference>
<keyword evidence="6" id="KW-0995">Kinetochore</keyword>
<sequence>MLAPCDSGSDSRSSSKPRLAPFYSPRTNPTRHPLPRDLYSCSPKDCLVSPKASRELVRDVATGRSHRLSFWRRVSSRPSWYRPSVAVDTRQGTMSAPTSSDYELLTEHFGYPPVALLDDIINTVNVLSDRAIDSVERLLLSIPPQKLGFSSSTSKKSKDKGNAADDISPEEAAKLEIENGTHQLETLLNASIDKKFDLFELYVMRYILTVRPEHQPYMRLAHYDGLDLAPGPQPDRPTAESVTALRRRLQASQKLHVALEAEKARNDALLRRLRGMLGMRDPDVKAEAEGTEPSPFGFLRDKGNLEEGGTEQPITTTTEFTLSQLQALRSLSTSLRTILSDLGPADAANAEGDEDDDGKQPAEGKKSWRRERAEYIEASSRKYLERSGGLELGPRGEVRDGEWQGGGRGLTRGEVEGLEKVAAALGSGSASAKEGGGGGSGAGGSDAMDES</sequence>
<proteinExistence type="inferred from homology"/>
<keyword evidence="9" id="KW-0137">Centromere</keyword>
<evidence type="ECO:0000256" key="10">
    <source>
        <dbReference type="SAM" id="MobiDB-lite"/>
    </source>
</evidence>
<dbReference type="Pfam" id="PF05859">
    <property type="entry name" value="Mis12"/>
    <property type="match status" value="1"/>
</dbReference>
<feature type="region of interest" description="Disordered" evidence="10">
    <location>
        <begin position="285"/>
        <end position="311"/>
    </location>
</feature>
<keyword evidence="5" id="KW-0498">Mitosis</keyword>
<feature type="compositionally biased region" description="Basic and acidic residues" evidence="10">
    <location>
        <begin position="358"/>
        <end position="385"/>
    </location>
</feature>
<evidence type="ECO:0000256" key="6">
    <source>
        <dbReference type="ARBA" id="ARBA00022838"/>
    </source>
</evidence>
<feature type="compositionally biased region" description="Gly residues" evidence="10">
    <location>
        <begin position="434"/>
        <end position="444"/>
    </location>
</feature>
<name>A0A2S4KPU3_9HYPO</name>
<dbReference type="GO" id="GO:0000444">
    <property type="term" value="C:MIS12/MIND type complex"/>
    <property type="evidence" value="ECO:0007669"/>
    <property type="project" value="TreeGrafter"/>
</dbReference>
<comment type="subcellular location">
    <subcellularLocation>
        <location evidence="1">Chromosome</location>
        <location evidence="1">Centromere</location>
        <location evidence="1">Kinetochore</location>
    </subcellularLocation>
</comment>
<evidence type="ECO:0000256" key="4">
    <source>
        <dbReference type="ARBA" id="ARBA00022618"/>
    </source>
</evidence>
<keyword evidence="4" id="KW-0132">Cell division</keyword>
<evidence type="ECO:0000256" key="1">
    <source>
        <dbReference type="ARBA" id="ARBA00004629"/>
    </source>
</evidence>
<accession>A0A2S4KPU3</accession>
<dbReference type="InterPro" id="IPR008685">
    <property type="entry name" value="Centromere_Mis12"/>
</dbReference>
<dbReference type="GO" id="GO:0000070">
    <property type="term" value="P:mitotic sister chromatid segregation"/>
    <property type="evidence" value="ECO:0007669"/>
    <property type="project" value="TreeGrafter"/>
</dbReference>
<organism evidence="11 12">
    <name type="scientific">Tolypocladium paradoxum</name>
    <dbReference type="NCBI Taxonomy" id="94208"/>
    <lineage>
        <taxon>Eukaryota</taxon>
        <taxon>Fungi</taxon>
        <taxon>Dikarya</taxon>
        <taxon>Ascomycota</taxon>
        <taxon>Pezizomycotina</taxon>
        <taxon>Sordariomycetes</taxon>
        <taxon>Hypocreomycetidae</taxon>
        <taxon>Hypocreales</taxon>
        <taxon>Ophiocordycipitaceae</taxon>
        <taxon>Tolypocladium</taxon>
    </lineage>
</organism>
<dbReference type="GO" id="GO:0051382">
    <property type="term" value="P:kinetochore assembly"/>
    <property type="evidence" value="ECO:0007669"/>
    <property type="project" value="TreeGrafter"/>
</dbReference>
<evidence type="ECO:0000313" key="12">
    <source>
        <dbReference type="Proteomes" id="UP000237481"/>
    </source>
</evidence>
<feature type="compositionally biased region" description="Low complexity" evidence="10">
    <location>
        <begin position="1"/>
        <end position="14"/>
    </location>
</feature>
<feature type="region of interest" description="Disordered" evidence="10">
    <location>
        <begin position="345"/>
        <end position="414"/>
    </location>
</feature>
<evidence type="ECO:0000256" key="9">
    <source>
        <dbReference type="ARBA" id="ARBA00023328"/>
    </source>
</evidence>
<dbReference type="OrthoDB" id="1884855at2759"/>
<gene>
    <name evidence="11" type="ORF">TPAR_07576</name>
</gene>
<reference evidence="11 12" key="1">
    <citation type="submission" date="2018-01" db="EMBL/GenBank/DDBJ databases">
        <title>Harnessing the power of phylogenomics to disentangle the directionality and signatures of interkingdom host jumping in the parasitic fungal genus Tolypocladium.</title>
        <authorList>
            <person name="Quandt C.A."/>
            <person name="Patterson W."/>
            <person name="Spatafora J.W."/>
        </authorList>
    </citation>
    <scope>NUCLEOTIDE SEQUENCE [LARGE SCALE GENOMIC DNA]</scope>
    <source>
        <strain evidence="11 12">NRBC 100945</strain>
    </source>
</reference>
<evidence type="ECO:0000256" key="2">
    <source>
        <dbReference type="ARBA" id="ARBA00008643"/>
    </source>
</evidence>
<evidence type="ECO:0000256" key="3">
    <source>
        <dbReference type="ARBA" id="ARBA00022454"/>
    </source>
</evidence>
<keyword evidence="3" id="KW-0158">Chromosome</keyword>